<feature type="region of interest" description="Disordered" evidence="3">
    <location>
        <begin position="1"/>
        <end position="55"/>
    </location>
</feature>
<evidence type="ECO:0000313" key="6">
    <source>
        <dbReference type="Proteomes" id="UP001456524"/>
    </source>
</evidence>
<sequence length="450" mass="48658">MTDLCFRNRRGRQEMSHGGEKEHGTTKAREGTSNSNAQDGSERQATTLESGEPPDGGRRAWLQVLAGHLCVFNSFGCINSFGIFQAYYASALNLPPSNISWIGSLQVFLCYFLATLSGRALDAGYFRTVLAIGLLLQVLGAFMTSLCTEYWQLILAQGICQGIGMGMVFCPAIANTATYFSRKRALAISSVACGGGTGGMVFPAIAQTLLLRIGFPWTMRVMGFVILFNATIILSLGRTRLPPREVGPLIEWAAFKEMPYLLYCVSMFFAFWGIWIAYYYVRAYARDMLGFSDNASFDLILLVNGIGVPGRLVPAVLSDRWFGPVNSLIFVVFSAGVCLFSWIATTTPSGMWILVAFYGFFGGGTQSLLQAALASLNSDMKKAGVRIGMGLTVIGVASLTGSPIGGALIESKGGSYLYAQAFAGSTMILGSLILVCARISKTGWIFRERV</sequence>
<comment type="similarity">
    <text evidence="2">Belongs to the major facilitator superfamily. Monocarboxylate porter (TC 2.A.1.13) family.</text>
</comment>
<feature type="compositionally biased region" description="Basic and acidic residues" evidence="3">
    <location>
        <begin position="11"/>
        <end position="30"/>
    </location>
</feature>
<keyword evidence="4" id="KW-0472">Membrane</keyword>
<name>A0ABR1XYA7_9PEZI</name>
<feature type="compositionally biased region" description="Polar residues" evidence="3">
    <location>
        <begin position="31"/>
        <end position="49"/>
    </location>
</feature>
<feature type="transmembrane region" description="Helical" evidence="4">
    <location>
        <begin position="351"/>
        <end position="376"/>
    </location>
</feature>
<evidence type="ECO:0000256" key="2">
    <source>
        <dbReference type="ARBA" id="ARBA00006727"/>
    </source>
</evidence>
<dbReference type="PANTHER" id="PTHR11360">
    <property type="entry name" value="MONOCARBOXYLATE TRANSPORTER"/>
    <property type="match status" value="1"/>
</dbReference>
<feature type="transmembrane region" description="Helical" evidence="4">
    <location>
        <begin position="217"/>
        <end position="239"/>
    </location>
</feature>
<evidence type="ECO:0000256" key="1">
    <source>
        <dbReference type="ARBA" id="ARBA00004141"/>
    </source>
</evidence>
<protein>
    <submittedName>
        <fullName evidence="5">Major facilitator superfamily domain-containing protein</fullName>
    </submittedName>
</protein>
<dbReference type="InterPro" id="IPR050327">
    <property type="entry name" value="Proton-linked_MCT"/>
</dbReference>
<feature type="transmembrane region" description="Helical" evidence="4">
    <location>
        <begin position="64"/>
        <end position="87"/>
    </location>
</feature>
<feature type="transmembrane region" description="Helical" evidence="4">
    <location>
        <begin position="260"/>
        <end position="280"/>
    </location>
</feature>
<dbReference type="InterPro" id="IPR011701">
    <property type="entry name" value="MFS"/>
</dbReference>
<evidence type="ECO:0000313" key="5">
    <source>
        <dbReference type="EMBL" id="KAK8170247.1"/>
    </source>
</evidence>
<accession>A0ABR1XYA7</accession>
<dbReference type="Proteomes" id="UP001456524">
    <property type="component" value="Unassembled WGS sequence"/>
</dbReference>
<evidence type="ECO:0000256" key="4">
    <source>
        <dbReference type="SAM" id="Phobius"/>
    </source>
</evidence>
<feature type="transmembrane region" description="Helical" evidence="4">
    <location>
        <begin position="415"/>
        <end position="437"/>
    </location>
</feature>
<keyword evidence="4" id="KW-1133">Transmembrane helix</keyword>
<dbReference type="PANTHER" id="PTHR11360:SF130">
    <property type="entry name" value="MAJOR FACILITATOR SUPERFAMILY (MFS) PROFILE DOMAIN-CONTAINING PROTEIN-RELATED"/>
    <property type="match status" value="1"/>
</dbReference>
<keyword evidence="6" id="KW-1185">Reference proteome</keyword>
<dbReference type="EMBL" id="JBBWUH010000004">
    <property type="protein sequence ID" value="KAK8170247.1"/>
    <property type="molecule type" value="Genomic_DNA"/>
</dbReference>
<feature type="transmembrane region" description="Helical" evidence="4">
    <location>
        <begin position="99"/>
        <end position="118"/>
    </location>
</feature>
<reference evidence="5 6" key="1">
    <citation type="journal article" date="2022" name="G3 (Bethesda)">
        <title>Enemy or ally: a genomic approach to elucidate the lifestyle of Phyllosticta citrichinaensis.</title>
        <authorList>
            <person name="Buijs V.A."/>
            <person name="Groenewald J.Z."/>
            <person name="Haridas S."/>
            <person name="LaButti K.M."/>
            <person name="Lipzen A."/>
            <person name="Martin F.M."/>
            <person name="Barry K."/>
            <person name="Grigoriev I.V."/>
            <person name="Crous P.W."/>
            <person name="Seidl M.F."/>
        </authorList>
    </citation>
    <scope>NUCLEOTIDE SEQUENCE [LARGE SCALE GENOMIC DNA]</scope>
    <source>
        <strain evidence="5 6">CBS 129764</strain>
    </source>
</reference>
<proteinExistence type="inferred from homology"/>
<dbReference type="Gene3D" id="1.20.1250.20">
    <property type="entry name" value="MFS general substrate transporter like domains"/>
    <property type="match status" value="2"/>
</dbReference>
<organism evidence="5 6">
    <name type="scientific">Phyllosticta citrichinensis</name>
    <dbReference type="NCBI Taxonomy" id="1130410"/>
    <lineage>
        <taxon>Eukaryota</taxon>
        <taxon>Fungi</taxon>
        <taxon>Dikarya</taxon>
        <taxon>Ascomycota</taxon>
        <taxon>Pezizomycotina</taxon>
        <taxon>Dothideomycetes</taxon>
        <taxon>Dothideomycetes incertae sedis</taxon>
        <taxon>Botryosphaeriales</taxon>
        <taxon>Phyllostictaceae</taxon>
        <taxon>Phyllosticta</taxon>
    </lineage>
</organism>
<feature type="transmembrane region" description="Helical" evidence="4">
    <location>
        <begin position="185"/>
        <end position="205"/>
    </location>
</feature>
<keyword evidence="4" id="KW-0812">Transmembrane</keyword>
<feature type="transmembrane region" description="Helical" evidence="4">
    <location>
        <begin position="325"/>
        <end position="345"/>
    </location>
</feature>
<dbReference type="SUPFAM" id="SSF103473">
    <property type="entry name" value="MFS general substrate transporter"/>
    <property type="match status" value="1"/>
</dbReference>
<feature type="transmembrane region" description="Helical" evidence="4">
    <location>
        <begin position="388"/>
        <end position="409"/>
    </location>
</feature>
<evidence type="ECO:0000256" key="3">
    <source>
        <dbReference type="SAM" id="MobiDB-lite"/>
    </source>
</evidence>
<dbReference type="InterPro" id="IPR036259">
    <property type="entry name" value="MFS_trans_sf"/>
</dbReference>
<comment type="subcellular location">
    <subcellularLocation>
        <location evidence="1">Membrane</location>
        <topology evidence="1">Multi-pass membrane protein</topology>
    </subcellularLocation>
</comment>
<comment type="caution">
    <text evidence="5">The sequence shown here is derived from an EMBL/GenBank/DDBJ whole genome shotgun (WGS) entry which is preliminary data.</text>
</comment>
<feature type="transmembrane region" description="Helical" evidence="4">
    <location>
        <begin position="125"/>
        <end position="144"/>
    </location>
</feature>
<dbReference type="Pfam" id="PF07690">
    <property type="entry name" value="MFS_1"/>
    <property type="match status" value="1"/>
</dbReference>
<feature type="transmembrane region" description="Helical" evidence="4">
    <location>
        <begin position="295"/>
        <end position="313"/>
    </location>
</feature>
<feature type="transmembrane region" description="Helical" evidence="4">
    <location>
        <begin position="150"/>
        <end position="173"/>
    </location>
</feature>
<gene>
    <name evidence="5" type="ORF">IWX90DRAFT_203606</name>
</gene>